<accession>A0AAD9I023</accession>
<evidence type="ECO:0000256" key="1">
    <source>
        <dbReference type="SAM" id="MobiDB-lite"/>
    </source>
</evidence>
<gene>
    <name evidence="2" type="ORF">P8C59_003351</name>
</gene>
<sequence length="512" mass="55403">MVSRSSSQQHAIDRFTRELAKFAAAAGTSGAGPVSTPTASNTALSLQTVEELLPFREQFLAAGLAVTSADQHRQSKPQADKAPGEAQEGQEEVEKPSRLQLDGETASSPAESTSSNDASSDTIILFRESDALALALADEAPPQKANRASGDHKARHKIPWLRRKALPAAPRLSRPSQAGDFPVRSPARKPPPVPPGPKQADSEPQQTERAIWLERDKSLPPLPPVARMPSQPRRPRGSSKTKIHGNSRQIPATIEEVPEPSSEKRRSGRASRPKEVDSDVEQEQPWKEISDGKTAKPNETLAPLLPETWKQDVSTPSSLGRALDDVVRKLQELDENQMASEARLAALQGKRRSKKAASPAQRLEKVAAMRRSRIESSKAPDPTVAPLATGPASKAGHGRGRKEEKTRPGPARNGLGDLAAVGTEDRDISDRDVLRGLKLAISAACDEALDASIRAKTGLRLRRFLADLRSFEDLEDVEEEPVTGRSVKAHQHRMAGQQPSVGKGQLDGRRPQ</sequence>
<evidence type="ECO:0000313" key="2">
    <source>
        <dbReference type="EMBL" id="KAK2068723.1"/>
    </source>
</evidence>
<feature type="region of interest" description="Disordered" evidence="1">
    <location>
        <begin position="66"/>
        <end position="122"/>
    </location>
</feature>
<name>A0AAD9I023_9PEZI</name>
<protein>
    <submittedName>
        <fullName evidence="2">Uncharacterized protein</fullName>
    </submittedName>
</protein>
<feature type="region of interest" description="Disordered" evidence="1">
    <location>
        <begin position="344"/>
        <end position="420"/>
    </location>
</feature>
<reference evidence="2" key="1">
    <citation type="journal article" date="2023" name="Mol. Plant Microbe Interact.">
        <title>Elucidating the Obligate Nature and Biological Capacity of an Invasive Fungal Corn Pathogen.</title>
        <authorList>
            <person name="MacCready J.S."/>
            <person name="Roggenkamp E.M."/>
            <person name="Gdanetz K."/>
            <person name="Chilvers M.I."/>
        </authorList>
    </citation>
    <scope>NUCLEOTIDE SEQUENCE</scope>
    <source>
        <strain evidence="2">PM02</strain>
    </source>
</reference>
<feature type="compositionally biased region" description="Basic and acidic residues" evidence="1">
    <location>
        <begin position="362"/>
        <end position="378"/>
    </location>
</feature>
<proteinExistence type="predicted"/>
<keyword evidence="3" id="KW-1185">Reference proteome</keyword>
<evidence type="ECO:0000313" key="3">
    <source>
        <dbReference type="Proteomes" id="UP001217918"/>
    </source>
</evidence>
<feature type="compositionally biased region" description="Basic and acidic residues" evidence="1">
    <location>
        <begin position="70"/>
        <end position="83"/>
    </location>
</feature>
<feature type="compositionally biased region" description="Basic residues" evidence="1">
    <location>
        <begin position="233"/>
        <end position="245"/>
    </location>
</feature>
<feature type="compositionally biased region" description="Pro residues" evidence="1">
    <location>
        <begin position="188"/>
        <end position="197"/>
    </location>
</feature>
<dbReference type="EMBL" id="JAQQPM010000002">
    <property type="protein sequence ID" value="KAK2068723.1"/>
    <property type="molecule type" value="Genomic_DNA"/>
</dbReference>
<comment type="caution">
    <text evidence="2">The sequence shown here is derived from an EMBL/GenBank/DDBJ whole genome shotgun (WGS) entry which is preliminary data.</text>
</comment>
<feature type="region of interest" description="Disordered" evidence="1">
    <location>
        <begin position="136"/>
        <end position="320"/>
    </location>
</feature>
<dbReference type="AlphaFoldDB" id="A0AAD9I023"/>
<feature type="region of interest" description="Disordered" evidence="1">
    <location>
        <begin position="475"/>
        <end position="512"/>
    </location>
</feature>
<feature type="compositionally biased region" description="Low complexity" evidence="1">
    <location>
        <begin position="104"/>
        <end position="122"/>
    </location>
</feature>
<feature type="compositionally biased region" description="Basic and acidic residues" evidence="1">
    <location>
        <begin position="284"/>
        <end position="296"/>
    </location>
</feature>
<dbReference type="Proteomes" id="UP001217918">
    <property type="component" value="Unassembled WGS sequence"/>
</dbReference>
<feature type="compositionally biased region" description="Basic residues" evidence="1">
    <location>
        <begin position="153"/>
        <end position="165"/>
    </location>
</feature>
<organism evidence="2 3">
    <name type="scientific">Phyllachora maydis</name>
    <dbReference type="NCBI Taxonomy" id="1825666"/>
    <lineage>
        <taxon>Eukaryota</taxon>
        <taxon>Fungi</taxon>
        <taxon>Dikarya</taxon>
        <taxon>Ascomycota</taxon>
        <taxon>Pezizomycotina</taxon>
        <taxon>Sordariomycetes</taxon>
        <taxon>Sordariomycetidae</taxon>
        <taxon>Phyllachorales</taxon>
        <taxon>Phyllachoraceae</taxon>
        <taxon>Phyllachora</taxon>
    </lineage>
</organism>